<dbReference type="EMBL" id="KV891581">
    <property type="protein sequence ID" value="OON23243.1"/>
    <property type="molecule type" value="Genomic_DNA"/>
</dbReference>
<sequence>MFIRPMFMLPQDKVKCDAEIIQQFRAGEKRTLRLMGCNPIREPMKKRALEPEEYKRSTIVHAMKEAWRLFHENLKEPNYLYNVVDVKDGTIERDKYPRITFTLTFEQTACIRGVDDYKFDGVRASLCYETTPKVSKFSFIPFYSLCDNFRPKTIDGDVHDWKQT</sequence>
<proteinExistence type="predicted"/>
<dbReference type="AlphaFoldDB" id="A0A1S8X9Z2"/>
<protein>
    <submittedName>
        <fullName evidence="1">Uncharacterized protein</fullName>
    </submittedName>
</protein>
<dbReference type="Proteomes" id="UP000243686">
    <property type="component" value="Unassembled WGS sequence"/>
</dbReference>
<reference evidence="1 2" key="1">
    <citation type="submission" date="2015-03" db="EMBL/GenBank/DDBJ databases">
        <title>Draft genome of the nematode, Opisthorchis viverrini.</title>
        <authorList>
            <person name="Mitreva M."/>
        </authorList>
    </citation>
    <scope>NUCLEOTIDE SEQUENCE [LARGE SCALE GENOMIC DNA]</scope>
    <source>
        <strain evidence="1">Khon Kaen</strain>
    </source>
</reference>
<evidence type="ECO:0000313" key="2">
    <source>
        <dbReference type="Proteomes" id="UP000243686"/>
    </source>
</evidence>
<gene>
    <name evidence="1" type="ORF">X801_00857</name>
</gene>
<name>A0A1S8X9Z2_OPIVI</name>
<keyword evidence="2" id="KW-1185">Reference proteome</keyword>
<evidence type="ECO:0000313" key="1">
    <source>
        <dbReference type="EMBL" id="OON23243.1"/>
    </source>
</evidence>
<accession>A0A1S8X9Z2</accession>
<organism evidence="1 2">
    <name type="scientific">Opisthorchis viverrini</name>
    <name type="common">Southeast Asian liver fluke</name>
    <dbReference type="NCBI Taxonomy" id="6198"/>
    <lineage>
        <taxon>Eukaryota</taxon>
        <taxon>Metazoa</taxon>
        <taxon>Spiralia</taxon>
        <taxon>Lophotrochozoa</taxon>
        <taxon>Platyhelminthes</taxon>
        <taxon>Trematoda</taxon>
        <taxon>Digenea</taxon>
        <taxon>Opisthorchiida</taxon>
        <taxon>Opisthorchiata</taxon>
        <taxon>Opisthorchiidae</taxon>
        <taxon>Opisthorchis</taxon>
    </lineage>
</organism>